<feature type="transmembrane region" description="Helical" evidence="8">
    <location>
        <begin position="68"/>
        <end position="87"/>
    </location>
</feature>
<dbReference type="GO" id="GO:0051301">
    <property type="term" value="P:cell division"/>
    <property type="evidence" value="ECO:0007669"/>
    <property type="project" value="UniProtKB-KW"/>
</dbReference>
<sequence>MATMTVGIEAMGTRAARGRAQSVAERNAERFEAQRRARRGPTPEVFFTKHIDNSRIVKADDPERRREMRLFTVAMTVLFSLCMVYVYQHFSSIEVGYKIEAQKTQVAVLQEKNRDLRLNEAQLTQPGRIVTIAKQLGLDAPAPGQIIRNDGFTGQEVNAPAYAEVAVPASGVLSR</sequence>
<dbReference type="EMBL" id="CP002480">
    <property type="protein sequence ID" value="ADW69744.1"/>
    <property type="molecule type" value="Genomic_DNA"/>
</dbReference>
<keyword evidence="5 8" id="KW-1133">Transmembrane helix</keyword>
<dbReference type="PaxDb" id="1198114-AciX9_2720"/>
<evidence type="ECO:0000256" key="5">
    <source>
        <dbReference type="ARBA" id="ARBA00022989"/>
    </source>
</evidence>
<dbReference type="Proteomes" id="UP000000343">
    <property type="component" value="Chromosome"/>
</dbReference>
<evidence type="ECO:0000256" key="6">
    <source>
        <dbReference type="ARBA" id="ARBA00023136"/>
    </source>
</evidence>
<evidence type="ECO:0000256" key="8">
    <source>
        <dbReference type="SAM" id="Phobius"/>
    </source>
</evidence>
<dbReference type="AlphaFoldDB" id="E8WXA2"/>
<protein>
    <recommendedName>
        <fullName evidence="11">Cell division protein FtsL</fullName>
    </recommendedName>
</protein>
<gene>
    <name evidence="9" type="ordered locus">AciX9_2720</name>
</gene>
<keyword evidence="3" id="KW-0132">Cell division</keyword>
<dbReference type="HOGENOM" id="CLU_1530446_0_0_0"/>
<evidence type="ECO:0000256" key="2">
    <source>
        <dbReference type="ARBA" id="ARBA00022475"/>
    </source>
</evidence>
<dbReference type="STRING" id="1198114.AciX9_2720"/>
<dbReference type="OrthoDB" id="129429at2"/>
<proteinExistence type="inferred from homology"/>
<reference evidence="10" key="1">
    <citation type="submission" date="2011-01" db="EMBL/GenBank/DDBJ databases">
        <title>Complete sequence of chromosome of Acidobacterium sp. MP5ACTX9.</title>
        <authorList>
            <consortium name="US DOE Joint Genome Institute"/>
            <person name="Lucas S."/>
            <person name="Copeland A."/>
            <person name="Lapidus A."/>
            <person name="Cheng J.-F."/>
            <person name="Goodwin L."/>
            <person name="Pitluck S."/>
            <person name="Teshima H."/>
            <person name="Detter J.C."/>
            <person name="Han C."/>
            <person name="Tapia R."/>
            <person name="Land M."/>
            <person name="Hauser L."/>
            <person name="Kyrpides N."/>
            <person name="Ivanova N."/>
            <person name="Ovchinnikova G."/>
            <person name="Pagani I."/>
            <person name="Rawat S.R."/>
            <person name="Mannisto M."/>
            <person name="Haggblom M.M."/>
            <person name="Woyke T."/>
        </authorList>
    </citation>
    <scope>NUCLEOTIDE SEQUENCE [LARGE SCALE GENOMIC DNA]</scope>
    <source>
        <strain evidence="10">MP5ACTX9</strain>
    </source>
</reference>
<evidence type="ECO:0000256" key="1">
    <source>
        <dbReference type="ARBA" id="ARBA00004401"/>
    </source>
</evidence>
<evidence type="ECO:0000313" key="9">
    <source>
        <dbReference type="EMBL" id="ADW69744.1"/>
    </source>
</evidence>
<evidence type="ECO:0000313" key="10">
    <source>
        <dbReference type="Proteomes" id="UP000000343"/>
    </source>
</evidence>
<accession>E8WXA2</accession>
<dbReference type="KEGG" id="acm:AciX9_2720"/>
<evidence type="ECO:0000256" key="7">
    <source>
        <dbReference type="ARBA" id="ARBA00023306"/>
    </source>
</evidence>
<evidence type="ECO:0000256" key="3">
    <source>
        <dbReference type="ARBA" id="ARBA00022618"/>
    </source>
</evidence>
<evidence type="ECO:0008006" key="11">
    <source>
        <dbReference type="Google" id="ProtNLM"/>
    </source>
</evidence>
<comment type="subcellular location">
    <subcellularLocation>
        <location evidence="1">Cell membrane</location>
        <topology evidence="1">Single-pass type II membrane protein</topology>
    </subcellularLocation>
</comment>
<keyword evidence="7" id="KW-0131">Cell cycle</keyword>
<dbReference type="InterPro" id="IPR011922">
    <property type="entry name" value="Cell_div_FtsL"/>
</dbReference>
<dbReference type="GO" id="GO:0005886">
    <property type="term" value="C:plasma membrane"/>
    <property type="evidence" value="ECO:0007669"/>
    <property type="project" value="UniProtKB-SubCell"/>
</dbReference>
<keyword evidence="4 8" id="KW-0812">Transmembrane</keyword>
<dbReference type="HAMAP" id="MF_00910">
    <property type="entry name" value="FtsL"/>
    <property type="match status" value="1"/>
</dbReference>
<keyword evidence="6 8" id="KW-0472">Membrane</keyword>
<dbReference type="RefSeq" id="WP_013581059.1">
    <property type="nucleotide sequence ID" value="NC_015064.1"/>
</dbReference>
<dbReference type="eggNOG" id="COG2919">
    <property type="taxonomic scope" value="Bacteria"/>
</dbReference>
<keyword evidence="10" id="KW-1185">Reference proteome</keyword>
<name>E8WXA2_GRATM</name>
<keyword evidence="2" id="KW-1003">Cell membrane</keyword>
<evidence type="ECO:0000256" key="4">
    <source>
        <dbReference type="ARBA" id="ARBA00022692"/>
    </source>
</evidence>
<organism evidence="10">
    <name type="scientific">Granulicella tundricola (strain ATCC BAA-1859 / DSM 23138 / MP5ACTX9)</name>
    <dbReference type="NCBI Taxonomy" id="1198114"/>
    <lineage>
        <taxon>Bacteria</taxon>
        <taxon>Pseudomonadati</taxon>
        <taxon>Acidobacteriota</taxon>
        <taxon>Terriglobia</taxon>
        <taxon>Terriglobales</taxon>
        <taxon>Acidobacteriaceae</taxon>
        <taxon>Granulicella</taxon>
    </lineage>
</organism>